<accession>A0A5C6CY74</accession>
<dbReference type="Proteomes" id="UP000318437">
    <property type="component" value="Unassembled WGS sequence"/>
</dbReference>
<organism evidence="1 2">
    <name type="scientific">Bythopirellula polymerisocia</name>
    <dbReference type="NCBI Taxonomy" id="2528003"/>
    <lineage>
        <taxon>Bacteria</taxon>
        <taxon>Pseudomonadati</taxon>
        <taxon>Planctomycetota</taxon>
        <taxon>Planctomycetia</taxon>
        <taxon>Pirellulales</taxon>
        <taxon>Lacipirellulaceae</taxon>
        <taxon>Bythopirellula</taxon>
    </lineage>
</organism>
<reference evidence="1 2" key="1">
    <citation type="submission" date="2019-02" db="EMBL/GenBank/DDBJ databases">
        <title>Deep-cultivation of Planctomycetes and their phenomic and genomic characterization uncovers novel biology.</title>
        <authorList>
            <person name="Wiegand S."/>
            <person name="Jogler M."/>
            <person name="Boedeker C."/>
            <person name="Pinto D."/>
            <person name="Vollmers J."/>
            <person name="Rivas-Marin E."/>
            <person name="Kohn T."/>
            <person name="Peeters S.H."/>
            <person name="Heuer A."/>
            <person name="Rast P."/>
            <person name="Oberbeckmann S."/>
            <person name="Bunk B."/>
            <person name="Jeske O."/>
            <person name="Meyerdierks A."/>
            <person name="Storesund J.E."/>
            <person name="Kallscheuer N."/>
            <person name="Luecker S."/>
            <person name="Lage O.M."/>
            <person name="Pohl T."/>
            <person name="Merkel B.J."/>
            <person name="Hornburger P."/>
            <person name="Mueller R.-W."/>
            <person name="Bruemmer F."/>
            <person name="Labrenz M."/>
            <person name="Spormann A.M."/>
            <person name="Op Den Camp H."/>
            <person name="Overmann J."/>
            <person name="Amann R."/>
            <person name="Jetten M.S.M."/>
            <person name="Mascher T."/>
            <person name="Medema M.H."/>
            <person name="Devos D.P."/>
            <person name="Kaster A.-K."/>
            <person name="Ovreas L."/>
            <person name="Rohde M."/>
            <person name="Galperin M.Y."/>
            <person name="Jogler C."/>
        </authorList>
    </citation>
    <scope>NUCLEOTIDE SEQUENCE [LARGE SCALE GENOMIC DNA]</scope>
    <source>
        <strain evidence="1 2">Pla144</strain>
    </source>
</reference>
<keyword evidence="2" id="KW-1185">Reference proteome</keyword>
<comment type="caution">
    <text evidence="1">The sequence shown here is derived from an EMBL/GenBank/DDBJ whole genome shotgun (WGS) entry which is preliminary data.</text>
</comment>
<proteinExistence type="predicted"/>
<protein>
    <submittedName>
        <fullName evidence="1">Uncharacterized protein</fullName>
    </submittedName>
</protein>
<evidence type="ECO:0000313" key="2">
    <source>
        <dbReference type="Proteomes" id="UP000318437"/>
    </source>
</evidence>
<dbReference type="EMBL" id="SJPS01000002">
    <property type="protein sequence ID" value="TWU28497.1"/>
    <property type="molecule type" value="Genomic_DNA"/>
</dbReference>
<dbReference type="AlphaFoldDB" id="A0A5C6CY74"/>
<sequence length="84" mass="9358">MAYGLIRMTILNVPLATGLSQNRKQRIGAIMLLVSPKLQPRNADRSDSPVKFCLTWLPRGILKPKYLDLFCPISCGRSNSVSLN</sequence>
<gene>
    <name evidence="1" type="ORF">Pla144_17870</name>
</gene>
<name>A0A5C6CY74_9BACT</name>
<evidence type="ECO:0000313" key="1">
    <source>
        <dbReference type="EMBL" id="TWU28497.1"/>
    </source>
</evidence>